<organism evidence="1 2">
    <name type="scientific">Eumeta variegata</name>
    <name type="common">Bagworm moth</name>
    <name type="synonym">Eumeta japonica</name>
    <dbReference type="NCBI Taxonomy" id="151549"/>
    <lineage>
        <taxon>Eukaryota</taxon>
        <taxon>Metazoa</taxon>
        <taxon>Ecdysozoa</taxon>
        <taxon>Arthropoda</taxon>
        <taxon>Hexapoda</taxon>
        <taxon>Insecta</taxon>
        <taxon>Pterygota</taxon>
        <taxon>Neoptera</taxon>
        <taxon>Endopterygota</taxon>
        <taxon>Lepidoptera</taxon>
        <taxon>Glossata</taxon>
        <taxon>Ditrysia</taxon>
        <taxon>Tineoidea</taxon>
        <taxon>Psychidae</taxon>
        <taxon>Oiketicinae</taxon>
        <taxon>Eumeta</taxon>
    </lineage>
</organism>
<accession>A0A4C1SAH3</accession>
<feature type="non-terminal residue" evidence="1">
    <location>
        <position position="43"/>
    </location>
</feature>
<keyword evidence="2" id="KW-1185">Reference proteome</keyword>
<comment type="caution">
    <text evidence="1">The sequence shown here is derived from an EMBL/GenBank/DDBJ whole genome shotgun (WGS) entry which is preliminary data.</text>
</comment>
<dbReference type="Proteomes" id="UP000299102">
    <property type="component" value="Unassembled WGS sequence"/>
</dbReference>
<dbReference type="AlphaFoldDB" id="A0A4C1SAH3"/>
<evidence type="ECO:0000313" key="2">
    <source>
        <dbReference type="Proteomes" id="UP000299102"/>
    </source>
</evidence>
<gene>
    <name evidence="1" type="ORF">EVAR_71980_1</name>
</gene>
<dbReference type="EMBL" id="BGZK01009731">
    <property type="protein sequence ID" value="GBO99188.1"/>
    <property type="molecule type" value="Genomic_DNA"/>
</dbReference>
<proteinExistence type="predicted"/>
<reference evidence="1 2" key="1">
    <citation type="journal article" date="2019" name="Commun. Biol.">
        <title>The bagworm genome reveals a unique fibroin gene that provides high tensile strength.</title>
        <authorList>
            <person name="Kono N."/>
            <person name="Nakamura H."/>
            <person name="Ohtoshi R."/>
            <person name="Tomita M."/>
            <person name="Numata K."/>
            <person name="Arakawa K."/>
        </authorList>
    </citation>
    <scope>NUCLEOTIDE SEQUENCE [LARGE SCALE GENOMIC DNA]</scope>
</reference>
<evidence type="ECO:0000313" key="1">
    <source>
        <dbReference type="EMBL" id="GBO99188.1"/>
    </source>
</evidence>
<sequence>MWEFDRVVSLPSASHFGGDVTSEENFAARLAGQLAFLPLMQAI</sequence>
<protein>
    <submittedName>
        <fullName evidence="1">Uncharacterized protein</fullName>
    </submittedName>
</protein>
<name>A0A4C1SAH3_EUMVA</name>